<dbReference type="Gene3D" id="3.20.20.450">
    <property type="entry name" value="EAL domain"/>
    <property type="match status" value="1"/>
</dbReference>
<dbReference type="SUPFAM" id="SSF141868">
    <property type="entry name" value="EAL domain-like"/>
    <property type="match status" value="1"/>
</dbReference>
<dbReference type="Pfam" id="PF00990">
    <property type="entry name" value="GGDEF"/>
    <property type="match status" value="1"/>
</dbReference>
<evidence type="ECO:0000259" key="1">
    <source>
        <dbReference type="PROSITE" id="PS50112"/>
    </source>
</evidence>
<dbReference type="PANTHER" id="PTHR44757:SF2">
    <property type="entry name" value="BIOFILM ARCHITECTURE MAINTENANCE PROTEIN MBAA"/>
    <property type="match status" value="1"/>
</dbReference>
<organism evidence="5 6">
    <name type="scientific">Thioalkalivibrio halophilus</name>
    <dbReference type="NCBI Taxonomy" id="252474"/>
    <lineage>
        <taxon>Bacteria</taxon>
        <taxon>Pseudomonadati</taxon>
        <taxon>Pseudomonadota</taxon>
        <taxon>Gammaproteobacteria</taxon>
        <taxon>Chromatiales</taxon>
        <taxon>Ectothiorhodospiraceae</taxon>
        <taxon>Thioalkalivibrio</taxon>
    </lineage>
</organism>
<name>A0A1V2ZZG3_9GAMM</name>
<gene>
    <name evidence="5" type="ORF">B1A74_05185</name>
</gene>
<accession>A0A1V2ZZG3</accession>
<dbReference type="InterPro" id="IPR000160">
    <property type="entry name" value="GGDEF_dom"/>
</dbReference>
<evidence type="ECO:0000313" key="6">
    <source>
        <dbReference type="Proteomes" id="UP000189177"/>
    </source>
</evidence>
<evidence type="ECO:0000313" key="5">
    <source>
        <dbReference type="EMBL" id="OOC10497.1"/>
    </source>
</evidence>
<dbReference type="InterPro" id="IPR013656">
    <property type="entry name" value="PAS_4"/>
</dbReference>
<feature type="domain" description="PAS" evidence="1">
    <location>
        <begin position="137"/>
        <end position="209"/>
    </location>
</feature>
<evidence type="ECO:0000259" key="3">
    <source>
        <dbReference type="PROSITE" id="PS50883"/>
    </source>
</evidence>
<keyword evidence="6" id="KW-1185">Reference proteome</keyword>
<dbReference type="CDD" id="cd00130">
    <property type="entry name" value="PAS"/>
    <property type="match status" value="2"/>
</dbReference>
<dbReference type="Gene3D" id="3.30.450.20">
    <property type="entry name" value="PAS domain"/>
    <property type="match status" value="2"/>
</dbReference>
<comment type="caution">
    <text evidence="5">The sequence shown here is derived from an EMBL/GenBank/DDBJ whole genome shotgun (WGS) entry which is preliminary data.</text>
</comment>
<evidence type="ECO:0000259" key="2">
    <source>
        <dbReference type="PROSITE" id="PS50113"/>
    </source>
</evidence>
<dbReference type="InterPro" id="IPR001633">
    <property type="entry name" value="EAL_dom"/>
</dbReference>
<dbReference type="InterPro" id="IPR035919">
    <property type="entry name" value="EAL_sf"/>
</dbReference>
<proteinExistence type="predicted"/>
<dbReference type="Proteomes" id="UP000189177">
    <property type="component" value="Unassembled WGS sequence"/>
</dbReference>
<dbReference type="InterPro" id="IPR001610">
    <property type="entry name" value="PAC"/>
</dbReference>
<reference evidence="5 6" key="1">
    <citation type="submission" date="2017-02" db="EMBL/GenBank/DDBJ databases">
        <title>Genomic diversity within the haloalkaliphilic genus Thioalkalivibrio.</title>
        <authorList>
            <person name="Ahn A.-C."/>
            <person name="Meier-Kolthoff J."/>
            <person name="Overmars L."/>
            <person name="Richter M."/>
            <person name="Woyke T."/>
            <person name="Sorokin D.Y."/>
            <person name="Muyzer G."/>
        </authorList>
    </citation>
    <scope>NUCLEOTIDE SEQUENCE [LARGE SCALE GENOMIC DNA]</scope>
    <source>
        <strain evidence="5 6">HL17</strain>
    </source>
</reference>
<dbReference type="Gene3D" id="2.10.70.100">
    <property type="match status" value="1"/>
</dbReference>
<dbReference type="RefSeq" id="WP_077243976.1">
    <property type="nucleotide sequence ID" value="NZ_MUZR01000014.1"/>
</dbReference>
<feature type="domain" description="PAC" evidence="2">
    <location>
        <begin position="84"/>
        <end position="136"/>
    </location>
</feature>
<dbReference type="SUPFAM" id="SSF55073">
    <property type="entry name" value="Nucleotide cyclase"/>
    <property type="match status" value="1"/>
</dbReference>
<dbReference type="STRING" id="252474.B1A74_05185"/>
<dbReference type="EMBL" id="MUZR01000014">
    <property type="protein sequence ID" value="OOC10497.1"/>
    <property type="molecule type" value="Genomic_DNA"/>
</dbReference>
<dbReference type="NCBIfam" id="TIGR00254">
    <property type="entry name" value="GGDEF"/>
    <property type="match status" value="1"/>
</dbReference>
<dbReference type="AlphaFoldDB" id="A0A1V2ZZG3"/>
<dbReference type="InterPro" id="IPR000014">
    <property type="entry name" value="PAS"/>
</dbReference>
<evidence type="ECO:0000259" key="4">
    <source>
        <dbReference type="PROSITE" id="PS50887"/>
    </source>
</evidence>
<dbReference type="SMART" id="SM00091">
    <property type="entry name" value="PAS"/>
    <property type="match status" value="2"/>
</dbReference>
<dbReference type="SMART" id="SM00052">
    <property type="entry name" value="EAL"/>
    <property type="match status" value="1"/>
</dbReference>
<protein>
    <submittedName>
        <fullName evidence="5">GGDEF domain-containing protein</fullName>
    </submittedName>
</protein>
<dbReference type="InterPro" id="IPR013655">
    <property type="entry name" value="PAS_fold_3"/>
</dbReference>
<dbReference type="SMART" id="SM00267">
    <property type="entry name" value="GGDEF"/>
    <property type="match status" value="1"/>
</dbReference>
<dbReference type="InterPro" id="IPR029787">
    <property type="entry name" value="Nucleotide_cyclase"/>
</dbReference>
<dbReference type="InterPro" id="IPR035965">
    <property type="entry name" value="PAS-like_dom_sf"/>
</dbReference>
<dbReference type="InterPro" id="IPR000700">
    <property type="entry name" value="PAS-assoc_C"/>
</dbReference>
<dbReference type="OrthoDB" id="9813913at2"/>
<dbReference type="PANTHER" id="PTHR44757">
    <property type="entry name" value="DIGUANYLATE CYCLASE DGCP"/>
    <property type="match status" value="1"/>
</dbReference>
<dbReference type="PROSITE" id="PS50112">
    <property type="entry name" value="PAS"/>
    <property type="match status" value="1"/>
</dbReference>
<dbReference type="PROSITE" id="PS50113">
    <property type="entry name" value="PAC"/>
    <property type="match status" value="2"/>
</dbReference>
<feature type="domain" description="EAL" evidence="3">
    <location>
        <begin position="439"/>
        <end position="694"/>
    </location>
</feature>
<feature type="domain" description="GGDEF" evidence="4">
    <location>
        <begin position="297"/>
        <end position="430"/>
    </location>
</feature>
<dbReference type="InterPro" id="IPR043128">
    <property type="entry name" value="Rev_trsase/Diguanyl_cyclase"/>
</dbReference>
<dbReference type="SMART" id="SM00086">
    <property type="entry name" value="PAC"/>
    <property type="match status" value="2"/>
</dbReference>
<dbReference type="PROSITE" id="PS50887">
    <property type="entry name" value="GGDEF"/>
    <property type="match status" value="1"/>
</dbReference>
<sequence>MKTDQQQYGPDDTLVIDYRSLIEDHPHIITVYRPDTTILFANRMAREYFGADLVGRRWIEDLPPEHQEANLADLARFTPEQPVRIIENPVIRADGTQRWVEWTSRAFFDEHGRITHLQTLGIDSTERHRAREALEQREAELAEAQRIAHLGSWISDFENDEIRWSDEVYRIFGMTREQWGANHESFITVVHPDDREHVQQAVNAALRPDGPEYDIEHRIRRPDGTTRVVYQRGTVSFDDHGRPRRMAGIVHDITERRETEDRLQYLTWHDPLTGLPNRELFLQRLNESMEYACGRGWPLLVVHLGLDRFKGINEGLGHTTGDALLQRVSQRLEGALEEGDTLARIGGDEFGIVLGHSAEAETLVRQAAGLVDHLKELFAIDGEEVYVPGSAGAALYPDDGSEPHELLRRAGAAMDQAKREGGNGLRFCSGERNTTARARVALEGQLRRAVYRQEGFFLHYQPRVEAGNGRITGLEALLRWQDPNGQVLSPGTFIPVLEETGLIRELGEWILREACLQHQRWKASGLPSPRISINLAAPQFRDQDLPRRIRRILAETGTPADALELEVTESMLMADVQRVIHTLGAFRDMGLRVALDDFGTGYSSLAYLQRFPLDVLKIDRSFVRDLDNGGSGEAIVRTVLSLAANLNLETVAEGVENLEQQRFLEAAGCDTLQGFLLARPAPAAQCAGLLARGVIAPDKR</sequence>
<dbReference type="InterPro" id="IPR052155">
    <property type="entry name" value="Biofilm_reg_signaling"/>
</dbReference>
<dbReference type="Gene3D" id="3.30.70.270">
    <property type="match status" value="1"/>
</dbReference>
<feature type="domain" description="PAC" evidence="2">
    <location>
        <begin position="213"/>
        <end position="265"/>
    </location>
</feature>
<dbReference type="Pfam" id="PF08448">
    <property type="entry name" value="PAS_4"/>
    <property type="match status" value="1"/>
</dbReference>
<dbReference type="Pfam" id="PF00563">
    <property type="entry name" value="EAL"/>
    <property type="match status" value="1"/>
</dbReference>
<dbReference type="NCBIfam" id="TIGR00229">
    <property type="entry name" value="sensory_box"/>
    <property type="match status" value="2"/>
</dbReference>
<dbReference type="SUPFAM" id="SSF55785">
    <property type="entry name" value="PYP-like sensor domain (PAS domain)"/>
    <property type="match status" value="2"/>
</dbReference>
<dbReference type="CDD" id="cd01948">
    <property type="entry name" value="EAL"/>
    <property type="match status" value="1"/>
</dbReference>
<dbReference type="CDD" id="cd01949">
    <property type="entry name" value="GGDEF"/>
    <property type="match status" value="1"/>
</dbReference>
<dbReference type="PROSITE" id="PS50883">
    <property type="entry name" value="EAL"/>
    <property type="match status" value="1"/>
</dbReference>
<dbReference type="Pfam" id="PF08447">
    <property type="entry name" value="PAS_3"/>
    <property type="match status" value="1"/>
</dbReference>